<evidence type="ECO:0000256" key="4">
    <source>
        <dbReference type="ARBA" id="ARBA00022679"/>
    </source>
</evidence>
<dbReference type="PROSITE" id="PS51625">
    <property type="entry name" value="SAM_MT_TRMB"/>
    <property type="match status" value="1"/>
</dbReference>
<proteinExistence type="inferred from homology"/>
<keyword evidence="3 7" id="KW-0489">Methyltransferase</keyword>
<feature type="binding site" evidence="7">
    <location>
        <position position="97"/>
    </location>
    <ligand>
        <name>S-adenosyl-L-methionine</name>
        <dbReference type="ChEBI" id="CHEBI:59789"/>
    </ligand>
</feature>
<dbReference type="EMBL" id="CP097118">
    <property type="protein sequence ID" value="USS87610.1"/>
    <property type="molecule type" value="Genomic_DNA"/>
</dbReference>
<protein>
    <recommendedName>
        <fullName evidence="7">tRNA (guanine-N(7)-)-methyltransferase</fullName>
        <ecNumber evidence="7">2.1.1.33</ecNumber>
    </recommendedName>
    <alternativeName>
        <fullName evidence="7">tRNA (guanine(46)-N(7))-methyltransferase</fullName>
    </alternativeName>
    <alternativeName>
        <fullName evidence="7">tRNA(m7G46)-methyltransferase</fullName>
    </alternativeName>
</protein>
<feature type="binding site" evidence="7">
    <location>
        <position position="45"/>
    </location>
    <ligand>
        <name>S-adenosyl-L-methionine</name>
        <dbReference type="ChEBI" id="CHEBI:59789"/>
    </ligand>
</feature>
<dbReference type="EC" id="2.1.1.33" evidence="7"/>
<evidence type="ECO:0000256" key="2">
    <source>
        <dbReference type="ARBA" id="ARBA00003015"/>
    </source>
</evidence>
<gene>
    <name evidence="7 8" type="primary">trmB</name>
    <name evidence="8" type="ORF">M3M39_05670</name>
</gene>
<evidence type="ECO:0000256" key="6">
    <source>
        <dbReference type="ARBA" id="ARBA00022694"/>
    </source>
</evidence>
<feature type="binding site" evidence="7">
    <location>
        <position position="119"/>
    </location>
    <ligand>
        <name>S-adenosyl-L-methionine</name>
        <dbReference type="ChEBI" id="CHEBI:59789"/>
    </ligand>
</feature>
<dbReference type="RefSeq" id="WP_252796901.1">
    <property type="nucleotide sequence ID" value="NZ_CP097118.1"/>
</dbReference>
<dbReference type="InterPro" id="IPR003358">
    <property type="entry name" value="tRNA_(Gua-N-7)_MeTrfase_Trmb"/>
</dbReference>
<dbReference type="PANTHER" id="PTHR23417">
    <property type="entry name" value="3-DEOXY-D-MANNO-OCTULOSONIC-ACID TRANSFERASE/TRNA GUANINE-N 7 - -METHYLTRANSFERASE"/>
    <property type="match status" value="1"/>
</dbReference>
<dbReference type="NCBIfam" id="NF001080">
    <property type="entry name" value="PRK00121.2-2"/>
    <property type="match status" value="1"/>
</dbReference>
<dbReference type="SUPFAM" id="SSF53335">
    <property type="entry name" value="S-adenosyl-L-methionine-dependent methyltransferases"/>
    <property type="match status" value="1"/>
</dbReference>
<comment type="caution">
    <text evidence="7">Lacks conserved residue(s) required for the propagation of feature annotation.</text>
</comment>
<evidence type="ECO:0000256" key="5">
    <source>
        <dbReference type="ARBA" id="ARBA00022691"/>
    </source>
</evidence>
<feature type="binding site" evidence="7">
    <location>
        <position position="70"/>
    </location>
    <ligand>
        <name>S-adenosyl-L-methionine</name>
        <dbReference type="ChEBI" id="CHEBI:59789"/>
    </ligand>
</feature>
<dbReference type="Gene3D" id="3.40.50.150">
    <property type="entry name" value="Vaccinia Virus protein VP39"/>
    <property type="match status" value="1"/>
</dbReference>
<keyword evidence="5 7" id="KW-0949">S-adenosyl-L-methionine</keyword>
<feature type="binding site" evidence="7">
    <location>
        <position position="155"/>
    </location>
    <ligand>
        <name>substrate</name>
    </ligand>
</feature>
<feature type="binding site" evidence="7">
    <location>
        <begin position="195"/>
        <end position="198"/>
    </location>
    <ligand>
        <name>substrate</name>
    </ligand>
</feature>
<dbReference type="InterPro" id="IPR055361">
    <property type="entry name" value="tRNA_methyltr_TrmB_bact"/>
</dbReference>
<comment type="function">
    <text evidence="2 7">Catalyzes the formation of N(7)-methylguanine at position 46 (m7G46) in tRNA.</text>
</comment>
<feature type="binding site" evidence="7">
    <location>
        <position position="123"/>
    </location>
    <ligand>
        <name>substrate</name>
    </ligand>
</feature>
<dbReference type="InterPro" id="IPR029063">
    <property type="entry name" value="SAM-dependent_MTases_sf"/>
</dbReference>
<keyword evidence="9" id="KW-1185">Reference proteome</keyword>
<dbReference type="Pfam" id="PF02390">
    <property type="entry name" value="Methyltransf_4"/>
    <property type="match status" value="1"/>
</dbReference>
<reference evidence="8" key="1">
    <citation type="submission" date="2022-05" db="EMBL/GenBank/DDBJ databases">
        <authorList>
            <person name="Oliphant S.A."/>
            <person name="Watson-Haigh N.S."/>
            <person name="Sumby K.M."/>
            <person name="Gardner J.M."/>
            <person name="Jiranek V."/>
        </authorList>
    </citation>
    <scope>NUCLEOTIDE SEQUENCE</scope>
    <source>
        <strain evidence="8">KI11_C11</strain>
    </source>
</reference>
<evidence type="ECO:0000256" key="7">
    <source>
        <dbReference type="HAMAP-Rule" id="MF_01057"/>
    </source>
</evidence>
<comment type="pathway">
    <text evidence="7">tRNA modification; N(7)-methylguanine-tRNA biosynthesis.</text>
</comment>
<dbReference type="Proteomes" id="UP001057025">
    <property type="component" value="Chromosome"/>
</dbReference>
<keyword evidence="4 7" id="KW-0808">Transferase</keyword>
<comment type="catalytic activity">
    <reaction evidence="1 7">
        <text>guanosine(46) in tRNA + S-adenosyl-L-methionine = N(7)-methylguanosine(46) in tRNA + S-adenosyl-L-homocysteine</text>
        <dbReference type="Rhea" id="RHEA:42708"/>
        <dbReference type="Rhea" id="RHEA-COMP:10188"/>
        <dbReference type="Rhea" id="RHEA-COMP:10189"/>
        <dbReference type="ChEBI" id="CHEBI:57856"/>
        <dbReference type="ChEBI" id="CHEBI:59789"/>
        <dbReference type="ChEBI" id="CHEBI:74269"/>
        <dbReference type="ChEBI" id="CHEBI:74480"/>
        <dbReference type="EC" id="2.1.1.33"/>
    </reaction>
</comment>
<dbReference type="PANTHER" id="PTHR23417:SF14">
    <property type="entry name" value="PENTACOTRIPEPTIDE-REPEAT REGION OF PRORP DOMAIN-CONTAINING PROTEIN"/>
    <property type="match status" value="1"/>
</dbReference>
<comment type="similarity">
    <text evidence="7">Belongs to the class I-like SAM-binding methyltransferase superfamily. TrmB family.</text>
</comment>
<accession>A0ABY5BR76</accession>
<evidence type="ECO:0000256" key="3">
    <source>
        <dbReference type="ARBA" id="ARBA00022603"/>
    </source>
</evidence>
<dbReference type="NCBIfam" id="TIGR00091">
    <property type="entry name" value="tRNA (guanosine(46)-N7)-methyltransferase TrmB"/>
    <property type="match status" value="1"/>
</dbReference>
<evidence type="ECO:0000313" key="8">
    <source>
        <dbReference type="EMBL" id="USS87610.1"/>
    </source>
</evidence>
<evidence type="ECO:0000313" key="9">
    <source>
        <dbReference type="Proteomes" id="UP001057025"/>
    </source>
</evidence>
<dbReference type="HAMAP" id="MF_01057">
    <property type="entry name" value="tRNA_methyltr_TrmB"/>
    <property type="match status" value="1"/>
</dbReference>
<sequence length="216" mass="24685">MRIRKKKWAMPYMQDHPEYAVLEPSQYVGKWADRFANPKAPIHLEIGSGKGQFIIGMAQKHPDVNYIGIDMEDSVLAMAVKKAVEAGVKNVQLLLTNGGDVADLFKQGEIQKLYLNFSDPWPKKRHAKRRLTSSQFLTSYQRILPAGASLEFKTDNRGLFEYSLVSLNNFGLHFESVNLDLHHGNEEDLAANVETEYEEKFKEKGPIYKIRARFPD</sequence>
<organism evidence="8 9">
    <name type="scientific">Fructilactobacillus hinvesii</name>
    <dbReference type="NCBI Taxonomy" id="2940300"/>
    <lineage>
        <taxon>Bacteria</taxon>
        <taxon>Bacillati</taxon>
        <taxon>Bacillota</taxon>
        <taxon>Bacilli</taxon>
        <taxon>Lactobacillales</taxon>
        <taxon>Lactobacillaceae</taxon>
        <taxon>Fructilactobacillus</taxon>
    </lineage>
</organism>
<dbReference type="CDD" id="cd02440">
    <property type="entry name" value="AdoMet_MTases"/>
    <property type="match status" value="1"/>
</dbReference>
<dbReference type="GO" id="GO:0008176">
    <property type="term" value="F:tRNA (guanine(46)-N7)-methyltransferase activity"/>
    <property type="evidence" value="ECO:0007669"/>
    <property type="project" value="UniProtKB-EC"/>
</dbReference>
<keyword evidence="6 7" id="KW-0819">tRNA processing</keyword>
<name>A0ABY5BR76_9LACO</name>
<evidence type="ECO:0000256" key="1">
    <source>
        <dbReference type="ARBA" id="ARBA00000142"/>
    </source>
</evidence>